<keyword evidence="4" id="KW-0812">Transmembrane</keyword>
<feature type="transmembrane region" description="Helical" evidence="4">
    <location>
        <begin position="30"/>
        <end position="55"/>
    </location>
</feature>
<evidence type="ECO:0000313" key="5">
    <source>
        <dbReference type="EMBL" id="PTB63243.1"/>
    </source>
</evidence>
<evidence type="ECO:0000313" key="6">
    <source>
        <dbReference type="Proteomes" id="UP000241546"/>
    </source>
</evidence>
<keyword evidence="4" id="KW-1133">Transmembrane helix</keyword>
<evidence type="ECO:0000256" key="4">
    <source>
        <dbReference type="SAM" id="Phobius"/>
    </source>
</evidence>
<reference evidence="6" key="1">
    <citation type="submission" date="2016-07" db="EMBL/GenBank/DDBJ databases">
        <title>Multiple horizontal gene transfer events from other fungi enriched the ability of initially mycotrophic Trichoderma (Ascomycota) to feed on dead plant biomass.</title>
        <authorList>
            <consortium name="DOE Joint Genome Institute"/>
            <person name="Atanasova L."/>
            <person name="Chenthamara K."/>
            <person name="Zhang J."/>
            <person name="Grujic M."/>
            <person name="Henrissat B."/>
            <person name="Kuo A."/>
            <person name="Aerts A."/>
            <person name="Salamov A."/>
            <person name="Lipzen A."/>
            <person name="Labutti K."/>
            <person name="Barry K."/>
            <person name="Miao Y."/>
            <person name="Rahimi M.J."/>
            <person name="Shen Q."/>
            <person name="Grigoriev I.V."/>
            <person name="Kubicek C.P."/>
            <person name="Druzhinina I.S."/>
        </authorList>
    </citation>
    <scope>NUCLEOTIDE SEQUENCE [LARGE SCALE GENOMIC DNA]</scope>
    <source>
        <strain evidence="6">TUCIM 6016</strain>
    </source>
</reference>
<comment type="similarity">
    <text evidence="3">Belongs to the ustYa family.</text>
</comment>
<dbReference type="PANTHER" id="PTHR33365">
    <property type="entry name" value="YALI0B05434P"/>
    <property type="match status" value="1"/>
</dbReference>
<sequence length="250" mass="28342">MPASFVDDESGSKEFLIEHRPAEKKTTRQWSFLFVSLAILTVIGLIELIVLAIIFGQLSPQNHIQPLLSELNHLVPTFSTRQVLFRTDPSATVDQQDERSRNKTRENWLSYMPRGNGFIEVNHTDKYILPEPILFKGKQVYSLAVFHQLHCLYAIMDMYNNLTSPAQQTQTGSAQQATLNISSDSHGHINHCFRYLRQSLLCCGDTALEGQIPNSNISGTDGTGAVHMCKDFEAIRSWAEEKRLDDRKHP</sequence>
<dbReference type="GO" id="GO:0043386">
    <property type="term" value="P:mycotoxin biosynthetic process"/>
    <property type="evidence" value="ECO:0007669"/>
    <property type="project" value="InterPro"/>
</dbReference>
<dbReference type="EMBL" id="KZ680220">
    <property type="protein sequence ID" value="PTB63243.1"/>
    <property type="molecule type" value="Genomic_DNA"/>
</dbReference>
<keyword evidence="2" id="KW-0560">Oxidoreductase</keyword>
<accession>A0A2T4B1N7</accession>
<dbReference type="Proteomes" id="UP000241546">
    <property type="component" value="Unassembled WGS sequence"/>
</dbReference>
<dbReference type="PANTHER" id="PTHR33365:SF11">
    <property type="entry name" value="TAT PATHWAY SIGNAL SEQUENCE"/>
    <property type="match status" value="1"/>
</dbReference>
<keyword evidence="6" id="KW-1185">Reference proteome</keyword>
<proteinExistence type="inferred from homology"/>
<evidence type="ECO:0000256" key="3">
    <source>
        <dbReference type="ARBA" id="ARBA00035112"/>
    </source>
</evidence>
<dbReference type="InterPro" id="IPR021765">
    <property type="entry name" value="UstYa-like"/>
</dbReference>
<dbReference type="OrthoDB" id="3687641at2759"/>
<dbReference type="AlphaFoldDB" id="A0A2T4B1N7"/>
<protein>
    <submittedName>
        <fullName evidence="5">Uncharacterized protein</fullName>
    </submittedName>
</protein>
<name>A0A2T4B1N7_9HYPO</name>
<gene>
    <name evidence="5" type="ORF">BBK36DRAFT_1127272</name>
</gene>
<dbReference type="RefSeq" id="XP_024746563.1">
    <property type="nucleotide sequence ID" value="XM_024891478.1"/>
</dbReference>
<keyword evidence="4" id="KW-0472">Membrane</keyword>
<dbReference type="Pfam" id="PF11807">
    <property type="entry name" value="UstYa"/>
    <property type="match status" value="1"/>
</dbReference>
<dbReference type="GeneID" id="36599596"/>
<evidence type="ECO:0000256" key="2">
    <source>
        <dbReference type="ARBA" id="ARBA00023002"/>
    </source>
</evidence>
<comment type="pathway">
    <text evidence="1">Mycotoxin biosynthesis.</text>
</comment>
<dbReference type="GO" id="GO:0016491">
    <property type="term" value="F:oxidoreductase activity"/>
    <property type="evidence" value="ECO:0007669"/>
    <property type="project" value="UniProtKB-KW"/>
</dbReference>
<organism evidence="5 6">
    <name type="scientific">Trichoderma citrinoviride</name>
    <dbReference type="NCBI Taxonomy" id="58853"/>
    <lineage>
        <taxon>Eukaryota</taxon>
        <taxon>Fungi</taxon>
        <taxon>Dikarya</taxon>
        <taxon>Ascomycota</taxon>
        <taxon>Pezizomycotina</taxon>
        <taxon>Sordariomycetes</taxon>
        <taxon>Hypocreomycetidae</taxon>
        <taxon>Hypocreales</taxon>
        <taxon>Hypocreaceae</taxon>
        <taxon>Trichoderma</taxon>
    </lineage>
</organism>
<evidence type="ECO:0000256" key="1">
    <source>
        <dbReference type="ARBA" id="ARBA00004685"/>
    </source>
</evidence>